<evidence type="ECO:0000313" key="1">
    <source>
        <dbReference type="EMBL" id="JAS70516.1"/>
    </source>
</evidence>
<organism evidence="1">
    <name type="scientific">Homalodisca liturata</name>
    <dbReference type="NCBI Taxonomy" id="320908"/>
    <lineage>
        <taxon>Eukaryota</taxon>
        <taxon>Metazoa</taxon>
        <taxon>Ecdysozoa</taxon>
        <taxon>Arthropoda</taxon>
        <taxon>Hexapoda</taxon>
        <taxon>Insecta</taxon>
        <taxon>Pterygota</taxon>
        <taxon>Neoptera</taxon>
        <taxon>Paraneoptera</taxon>
        <taxon>Hemiptera</taxon>
        <taxon>Auchenorrhyncha</taxon>
        <taxon>Membracoidea</taxon>
        <taxon>Cicadellidae</taxon>
        <taxon>Cicadellinae</taxon>
        <taxon>Proconiini</taxon>
        <taxon>Homalodisca</taxon>
    </lineage>
</organism>
<dbReference type="AlphaFoldDB" id="A0A1B6H736"/>
<proteinExistence type="predicted"/>
<accession>A0A1B6H736</accession>
<gene>
    <name evidence="1" type="ORF">g.21129</name>
</gene>
<dbReference type="EMBL" id="GECU01037190">
    <property type="protein sequence ID" value="JAS70516.1"/>
    <property type="molecule type" value="Transcribed_RNA"/>
</dbReference>
<reference evidence="1" key="1">
    <citation type="submission" date="2015-11" db="EMBL/GenBank/DDBJ databases">
        <title>De novo transcriptome assembly of four potential Pierce s Disease insect vectors from Arizona vineyards.</title>
        <authorList>
            <person name="Tassone E.E."/>
        </authorList>
    </citation>
    <scope>NUCLEOTIDE SEQUENCE</scope>
</reference>
<feature type="non-terminal residue" evidence="1">
    <location>
        <position position="142"/>
    </location>
</feature>
<name>A0A1B6H736_9HEMI</name>
<feature type="non-terminal residue" evidence="1">
    <location>
        <position position="1"/>
    </location>
</feature>
<protein>
    <submittedName>
        <fullName evidence="1">Uncharacterized protein</fullName>
    </submittedName>
</protein>
<sequence>HGIVPHLYRSFKLTSSVTMNPVIEGPRMADRVPNPKVIPMMSPVKLGERSKGFAILPVKDPAVRAIETVRRITALVGLGTNVIMHRPMALPHWAIEFDIFLDRVSEMISFMFMKSAMYENTNTMSRQHTGGKADSKPLLFIS</sequence>